<dbReference type="EMBL" id="PXXO01000007">
    <property type="protein sequence ID" value="PSJ05259.1"/>
    <property type="molecule type" value="Genomic_DNA"/>
</dbReference>
<keyword evidence="3" id="KW-1185">Reference proteome</keyword>
<dbReference type="PANTHER" id="PTHR43000">
    <property type="entry name" value="DTDP-D-GLUCOSE 4,6-DEHYDRATASE-RELATED"/>
    <property type="match status" value="1"/>
</dbReference>
<gene>
    <name evidence="2" type="ORF">C7K55_07160</name>
</gene>
<dbReference type="AlphaFoldDB" id="A0A2P7MVL9"/>
<dbReference type="Gene3D" id="3.40.50.720">
    <property type="entry name" value="NAD(P)-binding Rossmann-like Domain"/>
    <property type="match status" value="1"/>
</dbReference>
<dbReference type="SUPFAM" id="SSF51735">
    <property type="entry name" value="NAD(P)-binding Rossmann-fold domains"/>
    <property type="match status" value="1"/>
</dbReference>
<dbReference type="InterPro" id="IPR016040">
    <property type="entry name" value="NAD(P)-bd_dom"/>
</dbReference>
<evidence type="ECO:0000259" key="1">
    <source>
        <dbReference type="Pfam" id="PF16363"/>
    </source>
</evidence>
<dbReference type="Proteomes" id="UP000243002">
    <property type="component" value="Unassembled WGS sequence"/>
</dbReference>
<accession>A0A2P7MVL9</accession>
<evidence type="ECO:0000313" key="3">
    <source>
        <dbReference type="Proteomes" id="UP000243002"/>
    </source>
</evidence>
<dbReference type="Gene3D" id="3.90.25.10">
    <property type="entry name" value="UDP-galactose 4-epimerase, domain 1"/>
    <property type="match status" value="1"/>
</dbReference>
<dbReference type="OrthoDB" id="9811743at2"/>
<dbReference type="InterPro" id="IPR036291">
    <property type="entry name" value="NAD(P)-bd_dom_sf"/>
</dbReference>
<sequence>MPSRTLVTGVDGFTGRYLAPLLKDHGHEVHGLVTRTCHEAAPWDAHVGDLVDATRVHQIVRSVAPDFVVHLAGVSFVAHGDAESVYRTNLIGTRHLLEALASLPRRPAAVLLASSANVYGNSTKGVISEDTPPDPANDYAVSKLAMEYLSHLYANRLPIIIARPFNYTGVGQSETFLLPKIVAHTRRRARFIELGNIEVARDFSDVRMVVEAYRRLISTPAAIGGTYNICSGRAFTLHEVLAMVEEVSMHRMEVRVNRTLARTNEVRVLLGTRDRLESVVGALPLYKLKDTLRWMFEASAPS</sequence>
<organism evidence="2 3">
    <name type="scientific">Cyanobium usitatum str. Tous</name>
    <dbReference type="NCBI Taxonomy" id="2116684"/>
    <lineage>
        <taxon>Bacteria</taxon>
        <taxon>Bacillati</taxon>
        <taxon>Cyanobacteriota</taxon>
        <taxon>Cyanophyceae</taxon>
        <taxon>Synechococcales</taxon>
        <taxon>Prochlorococcaceae</taxon>
        <taxon>Cyanobium</taxon>
    </lineage>
</organism>
<proteinExistence type="predicted"/>
<dbReference type="Pfam" id="PF16363">
    <property type="entry name" value="GDP_Man_Dehyd"/>
    <property type="match status" value="1"/>
</dbReference>
<feature type="domain" description="NAD(P)-binding" evidence="1">
    <location>
        <begin position="6"/>
        <end position="293"/>
    </location>
</feature>
<reference evidence="2 3" key="1">
    <citation type="journal article" date="2018" name="Environ. Microbiol.">
        <title>Ecological and genomic features of two widespread freshwater picocyanobacteria.</title>
        <authorList>
            <person name="Cabello-Yeves P.J."/>
            <person name="Picazo A."/>
            <person name="Camacho A."/>
            <person name="Callieri C."/>
            <person name="Rosselli R."/>
            <person name="Roda-Garcia J.J."/>
            <person name="Coutinho F.H."/>
            <person name="Rodriguez-Valera F."/>
        </authorList>
    </citation>
    <scope>NUCLEOTIDE SEQUENCE [LARGE SCALE GENOMIC DNA]</scope>
    <source>
        <strain evidence="2 3">Tous</strain>
    </source>
</reference>
<comment type="caution">
    <text evidence="2">The sequence shown here is derived from an EMBL/GenBank/DDBJ whole genome shotgun (WGS) entry which is preliminary data.</text>
</comment>
<evidence type="ECO:0000313" key="2">
    <source>
        <dbReference type="EMBL" id="PSJ05259.1"/>
    </source>
</evidence>
<name>A0A2P7MVL9_9CYAN</name>
<protein>
    <submittedName>
        <fullName evidence="2">GDP-mannose 4,6 dehydratase</fullName>
    </submittedName>
</protein>